<dbReference type="SMART" id="SM00298">
    <property type="entry name" value="CHROMO"/>
    <property type="match status" value="1"/>
</dbReference>
<evidence type="ECO:0000313" key="4">
    <source>
        <dbReference type="EMBL" id="VDK48679.1"/>
    </source>
</evidence>
<sequence length="347" mass="39352">MPTTGRFSGTTLQEYEVEEVLDVKREEGENQYLVHWKRYPLSASTWEPRSHFFVDPELMMQKSRSRSISKTRKSGGLPSQRNASKSPSRTKSTSTYSPLKSTTAVKSSKVDSVKKMLTLESSSKSPSRKKSASKSPSKKKSASKSPSKKKSASKSPSRKITSAKKRSPSKSPSRTTTKSSQKSKPVVRSRSQSRSGKLKGETKSASSLLPEPIVTPPKIYEPIRKSILPLSKQFQSSSSEPFTRSTVYPLRSQFHPLTDDSQSTLKQRKPPLKSSYTSVVNKIPSSKNISEYKKRIFQHLRYHNRFYIIVFMLLLIMFMLYYFGYRAEESMRSGIDAYVAYLKTLHQ</sequence>
<feature type="compositionally biased region" description="Basic residues" evidence="1">
    <location>
        <begin position="126"/>
        <end position="152"/>
    </location>
</feature>
<organism evidence="6">
    <name type="scientific">Anisakis simplex</name>
    <name type="common">Herring worm</name>
    <dbReference type="NCBI Taxonomy" id="6269"/>
    <lineage>
        <taxon>Eukaryota</taxon>
        <taxon>Metazoa</taxon>
        <taxon>Ecdysozoa</taxon>
        <taxon>Nematoda</taxon>
        <taxon>Chromadorea</taxon>
        <taxon>Rhabditida</taxon>
        <taxon>Spirurina</taxon>
        <taxon>Ascaridomorpha</taxon>
        <taxon>Ascaridoidea</taxon>
        <taxon>Anisakidae</taxon>
        <taxon>Anisakis</taxon>
        <taxon>Anisakis simplex complex</taxon>
    </lineage>
</organism>
<dbReference type="InterPro" id="IPR023780">
    <property type="entry name" value="Chromo_domain"/>
</dbReference>
<dbReference type="Gene3D" id="2.40.50.40">
    <property type="match status" value="1"/>
</dbReference>
<dbReference type="PROSITE" id="PS50013">
    <property type="entry name" value="CHROMO_2"/>
    <property type="match status" value="1"/>
</dbReference>
<keyword evidence="2" id="KW-0472">Membrane</keyword>
<accession>A0A0M3JYP5</accession>
<feature type="domain" description="Chromo" evidence="3">
    <location>
        <begin position="15"/>
        <end position="74"/>
    </location>
</feature>
<proteinExistence type="predicted"/>
<keyword evidence="5" id="KW-1185">Reference proteome</keyword>
<feature type="region of interest" description="Disordered" evidence="1">
    <location>
        <begin position="53"/>
        <end position="215"/>
    </location>
</feature>
<dbReference type="Pfam" id="PF00385">
    <property type="entry name" value="Chromo"/>
    <property type="match status" value="1"/>
</dbReference>
<keyword evidence="2" id="KW-0812">Transmembrane</keyword>
<evidence type="ECO:0000313" key="6">
    <source>
        <dbReference type="WBParaSite" id="ASIM_0001358001-mRNA-1"/>
    </source>
</evidence>
<dbReference type="SUPFAM" id="SSF54160">
    <property type="entry name" value="Chromo domain-like"/>
    <property type="match status" value="1"/>
</dbReference>
<dbReference type="AlphaFoldDB" id="A0A0M3JYP5"/>
<reference evidence="6" key="1">
    <citation type="submission" date="2017-02" db="UniProtKB">
        <authorList>
            <consortium name="WormBaseParasite"/>
        </authorList>
    </citation>
    <scope>IDENTIFICATION</scope>
</reference>
<name>A0A0M3JYP5_ANISI</name>
<dbReference type="InterPro" id="IPR016197">
    <property type="entry name" value="Chromo-like_dom_sf"/>
</dbReference>
<reference evidence="4 5" key="2">
    <citation type="submission" date="2018-11" db="EMBL/GenBank/DDBJ databases">
        <authorList>
            <consortium name="Pathogen Informatics"/>
        </authorList>
    </citation>
    <scope>NUCLEOTIDE SEQUENCE [LARGE SCALE GENOMIC DNA]</scope>
</reference>
<dbReference type="Proteomes" id="UP000267096">
    <property type="component" value="Unassembled WGS sequence"/>
</dbReference>
<evidence type="ECO:0000256" key="1">
    <source>
        <dbReference type="SAM" id="MobiDB-lite"/>
    </source>
</evidence>
<evidence type="ECO:0000256" key="2">
    <source>
        <dbReference type="SAM" id="Phobius"/>
    </source>
</evidence>
<dbReference type="CDD" id="cd00024">
    <property type="entry name" value="CD_CSD"/>
    <property type="match status" value="1"/>
</dbReference>
<dbReference type="OrthoDB" id="433924at2759"/>
<dbReference type="InterPro" id="IPR000953">
    <property type="entry name" value="Chromo/chromo_shadow_dom"/>
</dbReference>
<feature type="compositionally biased region" description="Basic residues" evidence="1">
    <location>
        <begin position="63"/>
        <end position="73"/>
    </location>
</feature>
<dbReference type="EMBL" id="UYRR01031293">
    <property type="protein sequence ID" value="VDK48679.1"/>
    <property type="molecule type" value="Genomic_DNA"/>
</dbReference>
<evidence type="ECO:0000259" key="3">
    <source>
        <dbReference type="PROSITE" id="PS50013"/>
    </source>
</evidence>
<evidence type="ECO:0000313" key="5">
    <source>
        <dbReference type="Proteomes" id="UP000267096"/>
    </source>
</evidence>
<keyword evidence="2" id="KW-1133">Transmembrane helix</keyword>
<gene>
    <name evidence="4" type="ORF">ASIM_LOCUS13008</name>
</gene>
<feature type="compositionally biased region" description="Low complexity" evidence="1">
    <location>
        <begin position="84"/>
        <end position="107"/>
    </location>
</feature>
<protein>
    <submittedName>
        <fullName evidence="6">Chromo domain-containing protein</fullName>
    </submittedName>
</protein>
<dbReference type="WBParaSite" id="ASIM_0001358001-mRNA-1">
    <property type="protein sequence ID" value="ASIM_0001358001-mRNA-1"/>
    <property type="gene ID" value="ASIM_0001358001"/>
</dbReference>
<feature type="transmembrane region" description="Helical" evidence="2">
    <location>
        <begin position="306"/>
        <end position="323"/>
    </location>
</feature>
<feature type="compositionally biased region" description="Low complexity" evidence="1">
    <location>
        <begin position="169"/>
        <end position="184"/>
    </location>
</feature>